<dbReference type="AlphaFoldDB" id="A0A1N7FKH4"/>
<dbReference type="EMBL" id="FTNT01000005">
    <property type="protein sequence ID" value="SIS00736.1"/>
    <property type="molecule type" value="Genomic_DNA"/>
</dbReference>
<feature type="transmembrane region" description="Helical" evidence="2">
    <location>
        <begin position="12"/>
        <end position="32"/>
    </location>
</feature>
<evidence type="ECO:0000313" key="3">
    <source>
        <dbReference type="EMBL" id="SIS00736.1"/>
    </source>
</evidence>
<protein>
    <recommendedName>
        <fullName evidence="5">Integral membrane protein</fullName>
    </recommendedName>
</protein>
<feature type="transmembrane region" description="Helical" evidence="2">
    <location>
        <begin position="53"/>
        <end position="76"/>
    </location>
</feature>
<accession>A0A1N7FKH4</accession>
<proteinExistence type="predicted"/>
<keyword evidence="4" id="KW-1185">Reference proteome</keyword>
<feature type="region of interest" description="Disordered" evidence="1">
    <location>
        <begin position="235"/>
        <end position="266"/>
    </location>
</feature>
<evidence type="ECO:0000256" key="2">
    <source>
        <dbReference type="SAM" id="Phobius"/>
    </source>
</evidence>
<evidence type="ECO:0008006" key="5">
    <source>
        <dbReference type="Google" id="ProtNLM"/>
    </source>
</evidence>
<dbReference type="RefSeq" id="WP_076479299.1">
    <property type="nucleotide sequence ID" value="NZ_FTNT01000005.1"/>
</dbReference>
<evidence type="ECO:0000313" key="4">
    <source>
        <dbReference type="Proteomes" id="UP000186218"/>
    </source>
</evidence>
<dbReference type="STRING" id="1344003.SAMN05445060_2142"/>
<sequence>MTFLDGLTTPGRLPMSLAFLAFLLTFLITRTITRMIRAGKGPFHDNVVGGVHIHHAIPGIILTITGAFGSVAVVGRAPGAEVFAVMIGIGSSLVLDEFAMLLHLSDVYWTKQGQLSVQVVLLTVALLGLVLLGVDPLSTAPGIWDGHIAIFAVLPIHIVLLLVCVQKGKYSTAAIGAFIPPVSWYGALRLARPGSRWARRFYRDRRLERARRHDEAFNRQFGRWRLTLEDLVAGRPTQPDLPAGQSTGATTGSSPVTTPSPSDDPA</sequence>
<feature type="transmembrane region" description="Helical" evidence="2">
    <location>
        <begin position="115"/>
        <end position="134"/>
    </location>
</feature>
<keyword evidence="2" id="KW-0472">Membrane</keyword>
<reference evidence="3 4" key="1">
    <citation type="submission" date="2017-01" db="EMBL/GenBank/DDBJ databases">
        <authorList>
            <person name="Mah S.A."/>
            <person name="Swanson W.J."/>
            <person name="Moy G.W."/>
            <person name="Vacquier V.D."/>
        </authorList>
    </citation>
    <scope>NUCLEOTIDE SEQUENCE [LARGE SCALE GENOMIC DNA]</scope>
    <source>
        <strain evidence="3 4">CPCC 203464</strain>
    </source>
</reference>
<evidence type="ECO:0000256" key="1">
    <source>
        <dbReference type="SAM" id="MobiDB-lite"/>
    </source>
</evidence>
<name>A0A1N7FKH4_9NOCA</name>
<feature type="transmembrane region" description="Helical" evidence="2">
    <location>
        <begin position="146"/>
        <end position="165"/>
    </location>
</feature>
<keyword evidence="2" id="KW-0812">Transmembrane</keyword>
<gene>
    <name evidence="3" type="ORF">SAMN05445060_2142</name>
</gene>
<organism evidence="3 4">
    <name type="scientific">Williamsia sterculiae</name>
    <dbReference type="NCBI Taxonomy" id="1344003"/>
    <lineage>
        <taxon>Bacteria</taxon>
        <taxon>Bacillati</taxon>
        <taxon>Actinomycetota</taxon>
        <taxon>Actinomycetes</taxon>
        <taxon>Mycobacteriales</taxon>
        <taxon>Nocardiaceae</taxon>
        <taxon>Williamsia</taxon>
    </lineage>
</organism>
<feature type="transmembrane region" description="Helical" evidence="2">
    <location>
        <begin position="82"/>
        <end position="103"/>
    </location>
</feature>
<dbReference type="Proteomes" id="UP000186218">
    <property type="component" value="Unassembled WGS sequence"/>
</dbReference>
<feature type="compositionally biased region" description="Low complexity" evidence="1">
    <location>
        <begin position="246"/>
        <end position="266"/>
    </location>
</feature>
<keyword evidence="2" id="KW-1133">Transmembrane helix</keyword>
<dbReference type="OrthoDB" id="8535577at2"/>